<dbReference type="Pfam" id="PF02826">
    <property type="entry name" value="2-Hacid_dh_C"/>
    <property type="match status" value="1"/>
</dbReference>
<dbReference type="EC" id="1.1.1.95" evidence="7"/>
<dbReference type="GO" id="GO:0006564">
    <property type="term" value="P:L-serine biosynthetic process"/>
    <property type="evidence" value="ECO:0007669"/>
    <property type="project" value="UniProtKB-ARBA"/>
</dbReference>
<evidence type="ECO:0000259" key="5">
    <source>
        <dbReference type="Pfam" id="PF00389"/>
    </source>
</evidence>
<dbReference type="CDD" id="cd12162">
    <property type="entry name" value="2-Hacid_dh_4"/>
    <property type="match status" value="1"/>
</dbReference>
<comment type="similarity">
    <text evidence="1 4">Belongs to the D-isomer specific 2-hydroxyacid dehydrogenase family.</text>
</comment>
<dbReference type="Gene3D" id="3.40.50.720">
    <property type="entry name" value="NAD(P)-binding Rossmann-like Domain"/>
    <property type="match status" value="2"/>
</dbReference>
<dbReference type="PATRIC" id="fig|1335616.4.peg.564"/>
<name>A0A0D1A7X4_9LACO</name>
<feature type="domain" description="D-isomer specific 2-hydroxyacid dehydrogenase catalytic" evidence="5">
    <location>
        <begin position="50"/>
        <end position="331"/>
    </location>
</feature>
<evidence type="ECO:0000313" key="7">
    <source>
        <dbReference type="EMBL" id="KIS03822.1"/>
    </source>
</evidence>
<gene>
    <name evidence="7" type="primary">serA</name>
    <name evidence="7" type="ORF">WDC_0563</name>
</gene>
<dbReference type="GO" id="GO:0004617">
    <property type="term" value="F:phosphoglycerate dehydrogenase activity"/>
    <property type="evidence" value="ECO:0007669"/>
    <property type="project" value="UniProtKB-EC"/>
</dbReference>
<dbReference type="SUPFAM" id="SSF51735">
    <property type="entry name" value="NAD(P)-binding Rossmann-fold domains"/>
    <property type="match status" value="1"/>
</dbReference>
<dbReference type="AlphaFoldDB" id="A0A0D1A7X4"/>
<dbReference type="GO" id="GO:0047545">
    <property type="term" value="F:(S)-2-hydroxyglutarate dehydrogenase activity"/>
    <property type="evidence" value="ECO:0007669"/>
    <property type="project" value="UniProtKB-ARBA"/>
</dbReference>
<evidence type="ECO:0000256" key="1">
    <source>
        <dbReference type="ARBA" id="ARBA00005854"/>
    </source>
</evidence>
<dbReference type="InterPro" id="IPR050418">
    <property type="entry name" value="D-iso_2-hydroxyacid_DH_PdxB"/>
</dbReference>
<dbReference type="InterPro" id="IPR006140">
    <property type="entry name" value="D-isomer_DH_NAD-bd"/>
</dbReference>
<evidence type="ECO:0000256" key="2">
    <source>
        <dbReference type="ARBA" id="ARBA00023002"/>
    </source>
</evidence>
<protein>
    <submittedName>
        <fullName evidence="7">D-3-phosphoglycerate dehydrogenase</fullName>
        <ecNumber evidence="7">1.1.1.95</ecNumber>
    </submittedName>
</protein>
<proteinExistence type="inferred from homology"/>
<dbReference type="Pfam" id="PF00389">
    <property type="entry name" value="2-Hacid_dh"/>
    <property type="match status" value="1"/>
</dbReference>
<accession>A0A0D1A7X4</accession>
<evidence type="ECO:0000259" key="6">
    <source>
        <dbReference type="Pfam" id="PF02826"/>
    </source>
</evidence>
<dbReference type="GO" id="GO:0051287">
    <property type="term" value="F:NAD binding"/>
    <property type="evidence" value="ECO:0007669"/>
    <property type="project" value="InterPro"/>
</dbReference>
<dbReference type="STRING" id="1335616.WDC_0563"/>
<organism evidence="7 8">
    <name type="scientific">Paucilactobacillus wasatchensis</name>
    <dbReference type="NCBI Taxonomy" id="1335616"/>
    <lineage>
        <taxon>Bacteria</taxon>
        <taxon>Bacillati</taxon>
        <taxon>Bacillota</taxon>
        <taxon>Bacilli</taxon>
        <taxon>Lactobacillales</taxon>
        <taxon>Lactobacillaceae</taxon>
        <taxon>Paucilactobacillus</taxon>
    </lineage>
</organism>
<dbReference type="PROSITE" id="PS00671">
    <property type="entry name" value="D_2_HYDROXYACID_DH_3"/>
    <property type="match status" value="1"/>
</dbReference>
<dbReference type="InterPro" id="IPR006139">
    <property type="entry name" value="D-isomer_2_OHA_DH_cat_dom"/>
</dbReference>
<evidence type="ECO:0000256" key="3">
    <source>
        <dbReference type="ARBA" id="ARBA00023027"/>
    </source>
</evidence>
<dbReference type="FunFam" id="3.40.50.720:FF:000041">
    <property type="entry name" value="D-3-phosphoglycerate dehydrogenase"/>
    <property type="match status" value="1"/>
</dbReference>
<dbReference type="Proteomes" id="UP000032279">
    <property type="component" value="Unassembled WGS sequence"/>
</dbReference>
<dbReference type="SUPFAM" id="SSF52283">
    <property type="entry name" value="Formate/glycerate dehydrogenase catalytic domain-like"/>
    <property type="match status" value="1"/>
</dbReference>
<evidence type="ECO:0000313" key="8">
    <source>
        <dbReference type="Proteomes" id="UP000032279"/>
    </source>
</evidence>
<keyword evidence="2 4" id="KW-0560">Oxidoreductase</keyword>
<evidence type="ECO:0000256" key="4">
    <source>
        <dbReference type="RuleBase" id="RU003719"/>
    </source>
</evidence>
<reference evidence="7 8" key="1">
    <citation type="submission" date="2013-08" db="EMBL/GenBank/DDBJ databases">
        <title>Lactobacillus wasatchii sp. WDC04, a late gas producing bacteria isolated from aged chedder cheese.</title>
        <authorList>
            <person name="Oberg C.J."/>
            <person name="Culumber M."/>
            <person name="McMahon D.J."/>
            <person name="Broadbent J.R."/>
            <person name="Oberg T.S."/>
            <person name="Ortaki F."/>
        </authorList>
    </citation>
    <scope>NUCLEOTIDE SEQUENCE [LARGE SCALE GENOMIC DNA]</scope>
    <source>
        <strain evidence="7 8">WDC04</strain>
    </source>
</reference>
<dbReference type="PANTHER" id="PTHR43761">
    <property type="entry name" value="D-ISOMER SPECIFIC 2-HYDROXYACID DEHYDROGENASE FAMILY PROTEIN (AFU_ORTHOLOGUE AFUA_1G13630)"/>
    <property type="match status" value="1"/>
</dbReference>
<keyword evidence="3" id="KW-0520">NAD</keyword>
<dbReference type="EMBL" id="AWTT01000009">
    <property type="protein sequence ID" value="KIS03822.1"/>
    <property type="molecule type" value="Genomic_DNA"/>
</dbReference>
<sequence>MIQQFSDRLIKPGPVMKIVLLDGYALNKDLNWEALGTLGECAYYDRTAVGNNAAILQRIGQAEIVLTHKTPLDAEVITHAPQLRYIGIMGTGYDVVDIDSAHKNGVIVTNITAYATNAVAQFTFSLLLEVVGQVGLHNQLVHEGKWASVPDFTFWEQPLFELSGKTLGLIGYGRIAQKVAVLAHAFNMNVIFYNHQPKKVTEKWVKQVSFDELLYQSDVISLHVIQSSDTINLINKDSIAKMKRGVILLNTARGKLINETDVTTALNAGQIYALATDVVQQEPITTDNPLLKAKNCYITPHIAWAPLETRKRMLAITIDNLKSYLAGKPINEIK</sequence>
<dbReference type="PANTHER" id="PTHR43761:SF1">
    <property type="entry name" value="D-ISOMER SPECIFIC 2-HYDROXYACID DEHYDROGENASE CATALYTIC DOMAIN-CONTAINING PROTEIN-RELATED"/>
    <property type="match status" value="1"/>
</dbReference>
<feature type="domain" description="D-isomer specific 2-hydroxyacid dehydrogenase NAD-binding" evidence="6">
    <location>
        <begin position="125"/>
        <end position="303"/>
    </location>
</feature>
<dbReference type="InterPro" id="IPR036291">
    <property type="entry name" value="NAD(P)-bd_dom_sf"/>
</dbReference>
<keyword evidence="8" id="KW-1185">Reference proteome</keyword>
<dbReference type="InterPro" id="IPR029753">
    <property type="entry name" value="D-isomer_DH_CS"/>
</dbReference>
<comment type="caution">
    <text evidence="7">The sequence shown here is derived from an EMBL/GenBank/DDBJ whole genome shotgun (WGS) entry which is preliminary data.</text>
</comment>